<dbReference type="PANTHER" id="PTHR43425:SF2">
    <property type="entry name" value="OXYGEN-INSENSITIVE NADPH NITROREDUCTASE"/>
    <property type="match status" value="1"/>
</dbReference>
<organism evidence="6 7">
    <name type="scientific">Bifidobacterium magnum</name>
    <dbReference type="NCBI Taxonomy" id="1692"/>
    <lineage>
        <taxon>Bacteria</taxon>
        <taxon>Bacillati</taxon>
        <taxon>Actinomycetota</taxon>
        <taxon>Actinomycetes</taxon>
        <taxon>Bifidobacteriales</taxon>
        <taxon>Bifidobacteriaceae</taxon>
        <taxon>Bifidobacterium</taxon>
    </lineage>
</organism>
<dbReference type="EC" id="1.5.1.38" evidence="6"/>
<dbReference type="Proteomes" id="UP000029052">
    <property type="component" value="Unassembled WGS sequence"/>
</dbReference>
<keyword evidence="3" id="KW-0288">FMN</keyword>
<comment type="caution">
    <text evidence="6">The sequence shown here is derived from an EMBL/GenBank/DDBJ whole genome shotgun (WGS) entry which is preliminary data.</text>
</comment>
<gene>
    <name evidence="6" type="ORF">BMAGN_0003</name>
</gene>
<dbReference type="STRING" id="1692.BMAGN_0003"/>
<evidence type="ECO:0000256" key="3">
    <source>
        <dbReference type="ARBA" id="ARBA00022643"/>
    </source>
</evidence>
<evidence type="ECO:0000256" key="2">
    <source>
        <dbReference type="ARBA" id="ARBA00022630"/>
    </source>
</evidence>
<name>A0A087BAK7_9BIFI</name>
<dbReference type="InterPro" id="IPR029479">
    <property type="entry name" value="Nitroreductase"/>
</dbReference>
<dbReference type="AlphaFoldDB" id="A0A087BAK7"/>
<sequence length="193" mass="21759">MTEVIHNSTVDTLLNRTSIRRFKPDMPTEAEINTLELVAQHAASSQYLNDWSAIRVVDTVLQQKIAEICHQPYVASAPLLYIFVLDEYRNAQIAKRNGVDVYSDEFTLRNSYRFSQAQNDAVLALHAMETAGESMGIGSVILGSIHNDMDEMIKLLHLPEYTYPVLGLALGYPDQSPAIKPRMPREVQFFEDG</sequence>
<dbReference type="eggNOG" id="COG0778">
    <property type="taxonomic scope" value="Bacteria"/>
</dbReference>
<keyword evidence="2" id="KW-0285">Flavoprotein</keyword>
<dbReference type="Pfam" id="PF00881">
    <property type="entry name" value="Nitroreductase"/>
    <property type="match status" value="1"/>
</dbReference>
<comment type="similarity">
    <text evidence="1">Belongs to the flavin oxidoreductase frp family.</text>
</comment>
<evidence type="ECO:0000313" key="6">
    <source>
        <dbReference type="EMBL" id="KFI68057.1"/>
    </source>
</evidence>
<accession>A0A087BAK7</accession>
<dbReference type="EMBL" id="JGZB01000004">
    <property type="protein sequence ID" value="KFI68057.1"/>
    <property type="molecule type" value="Genomic_DNA"/>
</dbReference>
<feature type="domain" description="Nitroreductase" evidence="5">
    <location>
        <begin position="14"/>
        <end position="172"/>
    </location>
</feature>
<dbReference type="SUPFAM" id="SSF55469">
    <property type="entry name" value="FMN-dependent nitroreductase-like"/>
    <property type="match status" value="1"/>
</dbReference>
<dbReference type="InterPro" id="IPR000415">
    <property type="entry name" value="Nitroreductase-like"/>
</dbReference>
<keyword evidence="4 6" id="KW-0560">Oxidoreductase</keyword>
<protein>
    <submittedName>
        <fullName evidence="6">Chromate reductase/NADPH-dependent FMN reductase/Oxygen-insensitive NADPH nitroreductasee</fullName>
        <ecNumber evidence="6">1.5.1.38</ecNumber>
    </submittedName>
</protein>
<reference evidence="6 7" key="1">
    <citation type="submission" date="2014-03" db="EMBL/GenBank/DDBJ databases">
        <title>Genomics of Bifidobacteria.</title>
        <authorList>
            <person name="Ventura M."/>
            <person name="Milani C."/>
            <person name="Lugli G.A."/>
        </authorList>
    </citation>
    <scope>NUCLEOTIDE SEQUENCE [LARGE SCALE GENOMIC DNA]</scope>
    <source>
        <strain evidence="6 7">LMG 11591</strain>
    </source>
</reference>
<dbReference type="GO" id="GO:0052873">
    <property type="term" value="F:FMN reductase (NADPH) activity"/>
    <property type="evidence" value="ECO:0007669"/>
    <property type="project" value="UniProtKB-EC"/>
</dbReference>
<evidence type="ECO:0000313" key="7">
    <source>
        <dbReference type="Proteomes" id="UP000029052"/>
    </source>
</evidence>
<dbReference type="Gene3D" id="3.40.109.10">
    <property type="entry name" value="NADH Oxidase"/>
    <property type="match status" value="1"/>
</dbReference>
<proteinExistence type="inferred from homology"/>
<evidence type="ECO:0000259" key="5">
    <source>
        <dbReference type="Pfam" id="PF00881"/>
    </source>
</evidence>
<keyword evidence="7" id="KW-1185">Reference proteome</keyword>
<dbReference type="PANTHER" id="PTHR43425">
    <property type="entry name" value="OXYGEN-INSENSITIVE NADPH NITROREDUCTASE"/>
    <property type="match status" value="1"/>
</dbReference>
<evidence type="ECO:0000256" key="4">
    <source>
        <dbReference type="ARBA" id="ARBA00023002"/>
    </source>
</evidence>
<evidence type="ECO:0000256" key="1">
    <source>
        <dbReference type="ARBA" id="ARBA00008366"/>
    </source>
</evidence>
<dbReference type="InterPro" id="IPR016446">
    <property type="entry name" value="Flavin_OxRdtase_Frp"/>
</dbReference>